<dbReference type="SMART" id="SM00020">
    <property type="entry name" value="Tryp_SPc"/>
    <property type="match status" value="1"/>
</dbReference>
<proteinExistence type="predicted"/>
<dbReference type="PROSITE" id="PS50240">
    <property type="entry name" value="TRYPSIN_DOM"/>
    <property type="match status" value="1"/>
</dbReference>
<feature type="compositionally biased region" description="Polar residues" evidence="1">
    <location>
        <begin position="1"/>
        <end position="11"/>
    </location>
</feature>
<organism evidence="3 4">
    <name type="scientific">Portunus trituberculatus</name>
    <name type="common">Swimming crab</name>
    <name type="synonym">Neptunus trituberculatus</name>
    <dbReference type="NCBI Taxonomy" id="210409"/>
    <lineage>
        <taxon>Eukaryota</taxon>
        <taxon>Metazoa</taxon>
        <taxon>Ecdysozoa</taxon>
        <taxon>Arthropoda</taxon>
        <taxon>Crustacea</taxon>
        <taxon>Multicrustacea</taxon>
        <taxon>Malacostraca</taxon>
        <taxon>Eumalacostraca</taxon>
        <taxon>Eucarida</taxon>
        <taxon>Decapoda</taxon>
        <taxon>Pleocyemata</taxon>
        <taxon>Brachyura</taxon>
        <taxon>Eubrachyura</taxon>
        <taxon>Portunoidea</taxon>
        <taxon>Portunidae</taxon>
        <taxon>Portuninae</taxon>
        <taxon>Portunus</taxon>
    </lineage>
</organism>
<accession>A0A5B7DEZ9</accession>
<dbReference type="InterPro" id="IPR043504">
    <property type="entry name" value="Peptidase_S1_PA_chymotrypsin"/>
</dbReference>
<name>A0A5B7DEZ9_PORTR</name>
<dbReference type="GO" id="GO:0006508">
    <property type="term" value="P:proteolysis"/>
    <property type="evidence" value="ECO:0007669"/>
    <property type="project" value="InterPro"/>
</dbReference>
<dbReference type="InterPro" id="IPR051333">
    <property type="entry name" value="CLIP_Serine_Protease"/>
</dbReference>
<feature type="compositionally biased region" description="Low complexity" evidence="1">
    <location>
        <begin position="101"/>
        <end position="113"/>
    </location>
</feature>
<dbReference type="Gene3D" id="2.40.10.10">
    <property type="entry name" value="Trypsin-like serine proteases"/>
    <property type="match status" value="1"/>
</dbReference>
<feature type="compositionally biased region" description="Polar residues" evidence="1">
    <location>
        <begin position="114"/>
        <end position="123"/>
    </location>
</feature>
<reference evidence="3 4" key="1">
    <citation type="submission" date="2019-05" db="EMBL/GenBank/DDBJ databases">
        <title>Another draft genome of Portunus trituberculatus and its Hox gene families provides insights of decapod evolution.</title>
        <authorList>
            <person name="Jeong J.-H."/>
            <person name="Song I."/>
            <person name="Kim S."/>
            <person name="Choi T."/>
            <person name="Kim D."/>
            <person name="Ryu S."/>
            <person name="Kim W."/>
        </authorList>
    </citation>
    <scope>NUCLEOTIDE SEQUENCE [LARGE SCALE GENOMIC DNA]</scope>
    <source>
        <tissue evidence="3">Muscle</tissue>
    </source>
</reference>
<evidence type="ECO:0000313" key="3">
    <source>
        <dbReference type="EMBL" id="MPC19729.1"/>
    </source>
</evidence>
<evidence type="ECO:0000259" key="2">
    <source>
        <dbReference type="PROSITE" id="PS50240"/>
    </source>
</evidence>
<keyword evidence="4" id="KW-1185">Reference proteome</keyword>
<feature type="compositionally biased region" description="Gly residues" evidence="1">
    <location>
        <begin position="22"/>
        <end position="31"/>
    </location>
</feature>
<feature type="domain" description="Peptidase S1" evidence="2">
    <location>
        <begin position="113"/>
        <end position="317"/>
    </location>
</feature>
<dbReference type="SUPFAM" id="SSF50494">
    <property type="entry name" value="Trypsin-like serine proteases"/>
    <property type="match status" value="1"/>
</dbReference>
<evidence type="ECO:0000256" key="1">
    <source>
        <dbReference type="SAM" id="MobiDB-lite"/>
    </source>
</evidence>
<sequence>MMVINTTSTTHPRPRPQDPRHGGGGSGGVTGRGVEEAGSDKAKVPVLFMVVVSLGVTGPKVEGTFSWFTSSPDLPSLTLPDICGARVFVSENETTIPRATNTTTNETNVTDGTINGTTVSPVDQQDGRPAVLTDTPWPWVVRIGDRAAGVLLSQQHVITLEHCLEDYSLWYGGFSTFPVQVGEGSIVVPRVQAQGSEGGEFPLALLTLESNLTWIPAPVCVGALQDGLLAAAVGWGDEGTLREEPLTLYRRGQCNALYLNYNDDEMVCGGTGPMDCGAPLLQADDGRWMLVGLGVGDESSVARYVRLEPSREWLENV</sequence>
<dbReference type="PANTHER" id="PTHR24260">
    <property type="match status" value="1"/>
</dbReference>
<feature type="region of interest" description="Disordered" evidence="1">
    <location>
        <begin position="101"/>
        <end position="128"/>
    </location>
</feature>
<feature type="region of interest" description="Disordered" evidence="1">
    <location>
        <begin position="1"/>
        <end position="38"/>
    </location>
</feature>
<dbReference type="Pfam" id="PF00089">
    <property type="entry name" value="Trypsin"/>
    <property type="match status" value="1"/>
</dbReference>
<dbReference type="AlphaFoldDB" id="A0A5B7DEZ9"/>
<comment type="caution">
    <text evidence="3">The sequence shown here is derived from an EMBL/GenBank/DDBJ whole genome shotgun (WGS) entry which is preliminary data.</text>
</comment>
<dbReference type="InterPro" id="IPR001254">
    <property type="entry name" value="Trypsin_dom"/>
</dbReference>
<dbReference type="PANTHER" id="PTHR24260:SF136">
    <property type="entry name" value="GH08193P-RELATED"/>
    <property type="match status" value="1"/>
</dbReference>
<evidence type="ECO:0000313" key="4">
    <source>
        <dbReference type="Proteomes" id="UP000324222"/>
    </source>
</evidence>
<gene>
    <name evidence="3" type="ORF">E2C01_012656</name>
</gene>
<dbReference type="EMBL" id="VSRR010000798">
    <property type="protein sequence ID" value="MPC19729.1"/>
    <property type="molecule type" value="Genomic_DNA"/>
</dbReference>
<protein>
    <recommendedName>
        <fullName evidence="2">Peptidase S1 domain-containing protein</fullName>
    </recommendedName>
</protein>
<dbReference type="Proteomes" id="UP000324222">
    <property type="component" value="Unassembled WGS sequence"/>
</dbReference>
<dbReference type="InterPro" id="IPR009003">
    <property type="entry name" value="Peptidase_S1_PA"/>
</dbReference>
<dbReference type="GO" id="GO:0004252">
    <property type="term" value="F:serine-type endopeptidase activity"/>
    <property type="evidence" value="ECO:0007669"/>
    <property type="project" value="InterPro"/>
</dbReference>